<dbReference type="OrthoDB" id="9808602at2"/>
<sequence>MAKRCFDFFCSIIALVLLSPLFLIVAIWIKSDSKGPVFFRQKRVGRNGILFEIHKFRTMCMNTETFGQLTIGKDSRITSSGLFLRKSKVDELPQLIDVFLGNMSLVGPRPEVPEFMDYYPEDIKKRVLSVRPGITDRASIEMVDENEVLGRYSEPRQAYIDVILPLKQKHYLDYVEKNNLAGDLKIIFDTICKIIRNF</sequence>
<keyword evidence="4" id="KW-0808">Transferase</keyword>
<comment type="similarity">
    <text evidence="1">Belongs to the bacterial sugar transferase family.</text>
</comment>
<dbReference type="AlphaFoldDB" id="A0A1M5MFC8"/>
<name>A0A1M5MFC8_9GAMM</name>
<dbReference type="GO" id="GO:0016780">
    <property type="term" value="F:phosphotransferase activity, for other substituted phosphate groups"/>
    <property type="evidence" value="ECO:0007669"/>
    <property type="project" value="TreeGrafter"/>
</dbReference>
<evidence type="ECO:0000313" key="5">
    <source>
        <dbReference type="Proteomes" id="UP000184517"/>
    </source>
</evidence>
<feature type="domain" description="Bacterial sugar transferase" evidence="3">
    <location>
        <begin position="3"/>
        <end position="195"/>
    </location>
</feature>
<dbReference type="Pfam" id="PF02397">
    <property type="entry name" value="Bac_transf"/>
    <property type="match status" value="1"/>
</dbReference>
<keyword evidence="2" id="KW-0472">Membrane</keyword>
<proteinExistence type="inferred from homology"/>
<dbReference type="PANTHER" id="PTHR30576">
    <property type="entry name" value="COLANIC BIOSYNTHESIS UDP-GLUCOSE LIPID CARRIER TRANSFERASE"/>
    <property type="match status" value="1"/>
</dbReference>
<keyword evidence="2" id="KW-0812">Transmembrane</keyword>
<dbReference type="InterPro" id="IPR003362">
    <property type="entry name" value="Bact_transf"/>
</dbReference>
<evidence type="ECO:0000256" key="1">
    <source>
        <dbReference type="ARBA" id="ARBA00006464"/>
    </source>
</evidence>
<accession>A0A1M5MFC8</accession>
<gene>
    <name evidence="4" type="ORF">SAMN02745753_04446</name>
</gene>
<keyword evidence="2" id="KW-1133">Transmembrane helix</keyword>
<dbReference type="RefSeq" id="WP_072842196.1">
    <property type="nucleotide sequence ID" value="NZ_FQVF01000029.1"/>
</dbReference>
<reference evidence="5" key="1">
    <citation type="submission" date="2016-11" db="EMBL/GenBank/DDBJ databases">
        <authorList>
            <person name="Varghese N."/>
            <person name="Submissions S."/>
        </authorList>
    </citation>
    <scope>NUCLEOTIDE SEQUENCE [LARGE SCALE GENOMIC DNA]</scope>
    <source>
        <strain evidence="5">DSM 16579</strain>
    </source>
</reference>
<dbReference type="STRING" id="1122206.SAMN02745753_04446"/>
<evidence type="ECO:0000313" key="4">
    <source>
        <dbReference type="EMBL" id="SHG75413.1"/>
    </source>
</evidence>
<evidence type="ECO:0000256" key="2">
    <source>
        <dbReference type="SAM" id="Phobius"/>
    </source>
</evidence>
<feature type="transmembrane region" description="Helical" evidence="2">
    <location>
        <begin position="6"/>
        <end position="29"/>
    </location>
</feature>
<protein>
    <submittedName>
        <fullName evidence="4">Sugar transferase involved in LPS biosynthesis (Colanic, teichoic acid)</fullName>
    </submittedName>
</protein>
<dbReference type="EMBL" id="FQVF01000029">
    <property type="protein sequence ID" value="SHG75413.1"/>
    <property type="molecule type" value="Genomic_DNA"/>
</dbReference>
<dbReference type="PANTHER" id="PTHR30576:SF20">
    <property type="entry name" value="QUINOVOSAMINEPHOSPHOTRANSFERAE-RELATED"/>
    <property type="match status" value="1"/>
</dbReference>
<organism evidence="4 5">
    <name type="scientific">Marinomonas polaris DSM 16579</name>
    <dbReference type="NCBI Taxonomy" id="1122206"/>
    <lineage>
        <taxon>Bacteria</taxon>
        <taxon>Pseudomonadati</taxon>
        <taxon>Pseudomonadota</taxon>
        <taxon>Gammaproteobacteria</taxon>
        <taxon>Oceanospirillales</taxon>
        <taxon>Oceanospirillaceae</taxon>
        <taxon>Marinomonas</taxon>
    </lineage>
</organism>
<keyword evidence="5" id="KW-1185">Reference proteome</keyword>
<dbReference type="Proteomes" id="UP000184517">
    <property type="component" value="Unassembled WGS sequence"/>
</dbReference>
<evidence type="ECO:0000259" key="3">
    <source>
        <dbReference type="Pfam" id="PF02397"/>
    </source>
</evidence>